<sequence>MNEKKVLFEEAAPPDAYIPPLYVQSEFNLRETELEHIPLSPLVHSDPALVPQPTSSATLECPEIENNSATPTAPPSHENVTDAPDNRKSSEPASAGMRNQSEFEINREHKLNQQRYRQYNTNSRKRRLTDIDFEGILKIIGGCNMWQVIIYLMISAHQVPHAMFALSVVYMMYPPDHWCKIPGFNKEVMENSNGNIELGWTWEKALNSGIAYPLIQNKQRRNQMMHDQCNYYVEEKEGPYASFLKENFTATSFAFKTEPNRTLARCREWDYDRSIMKETVVTQWHRVCDDNWSRAHVHLSYSLGYLLGCIVGGYVSDTYGRKPAIYGFSILSTVFGFLLPFSREFEVFLVVRFLLATCNEAADLAAYVMCMEITGTKYRSIVGCLLQAPWACGYAFLALVAYLCKSWVTIQLITCFLHFCALIFIHHLPESPRWLIVTNRVDEAEKIIRKACQRNNSSLPSDLGLVRHAEMRKWNKQKERPHFLHSFKLPDMTFRNTIIFTVWIATALVYYGIVLFQSTPEMSMFGGNFFLNNAIAGAIELPTLMGVVFLMQFGRKRSQMLTLISAGTLIFIAMVSSWMDHMTLSLIFMLLGKVCIQGAFTILYIFTSELYPTVIRNSAVGTCSMVARMGSGASGYIAILSDVTVLQVPMAIFCIFSLIAGVLVTFLPETRDLPLPDTMWDAVNMLRTDKTFHCVGGDPEKDANKNLVNEENLDE</sequence>
<evidence type="ECO:0000256" key="2">
    <source>
        <dbReference type="ARBA" id="ARBA00022692"/>
    </source>
</evidence>
<name>A0A914DXC5_9BILA</name>
<keyword evidence="3 6" id="KW-1133">Transmembrane helix</keyword>
<dbReference type="Gene3D" id="1.20.1250.20">
    <property type="entry name" value="MFS general substrate transporter like domains"/>
    <property type="match status" value="1"/>
</dbReference>
<feature type="transmembrane region" description="Helical" evidence="6">
    <location>
        <begin position="408"/>
        <end position="425"/>
    </location>
</feature>
<feature type="transmembrane region" description="Helical" evidence="6">
    <location>
        <begin position="381"/>
        <end position="402"/>
    </location>
</feature>
<proteinExistence type="predicted"/>
<feature type="transmembrane region" description="Helical" evidence="6">
    <location>
        <begin position="299"/>
        <end position="316"/>
    </location>
</feature>
<feature type="transmembrane region" description="Helical" evidence="6">
    <location>
        <begin position="498"/>
        <end position="517"/>
    </location>
</feature>
<evidence type="ECO:0000256" key="5">
    <source>
        <dbReference type="SAM" id="MobiDB-lite"/>
    </source>
</evidence>
<feature type="transmembrane region" description="Helical" evidence="6">
    <location>
        <begin position="148"/>
        <end position="173"/>
    </location>
</feature>
<feature type="transmembrane region" description="Helical" evidence="6">
    <location>
        <begin position="560"/>
        <end position="579"/>
    </location>
</feature>
<protein>
    <submittedName>
        <fullName evidence="9">Major facilitator superfamily (MFS) profile domain-containing protein</fullName>
    </submittedName>
</protein>
<accession>A0A914DXC5</accession>
<evidence type="ECO:0000313" key="8">
    <source>
        <dbReference type="Proteomes" id="UP000887540"/>
    </source>
</evidence>
<feature type="region of interest" description="Disordered" evidence="5">
    <location>
        <begin position="65"/>
        <end position="115"/>
    </location>
</feature>
<dbReference type="SUPFAM" id="SSF103473">
    <property type="entry name" value="MFS general substrate transporter"/>
    <property type="match status" value="1"/>
</dbReference>
<feature type="transmembrane region" description="Helical" evidence="6">
    <location>
        <begin position="585"/>
        <end position="606"/>
    </location>
</feature>
<evidence type="ECO:0000256" key="1">
    <source>
        <dbReference type="ARBA" id="ARBA00004141"/>
    </source>
</evidence>
<feature type="transmembrane region" description="Helical" evidence="6">
    <location>
        <begin position="645"/>
        <end position="667"/>
    </location>
</feature>
<dbReference type="WBParaSite" id="ACRNAN_scaffold4656.g9002.t1">
    <property type="protein sequence ID" value="ACRNAN_scaffold4656.g9002.t1"/>
    <property type="gene ID" value="ACRNAN_scaffold4656.g9002"/>
</dbReference>
<dbReference type="InterPro" id="IPR036259">
    <property type="entry name" value="MFS_trans_sf"/>
</dbReference>
<evidence type="ECO:0000256" key="4">
    <source>
        <dbReference type="ARBA" id="ARBA00023136"/>
    </source>
</evidence>
<dbReference type="PANTHER" id="PTHR24064">
    <property type="entry name" value="SOLUTE CARRIER FAMILY 22 MEMBER"/>
    <property type="match status" value="1"/>
</dbReference>
<feature type="transmembrane region" description="Helical" evidence="6">
    <location>
        <begin position="618"/>
        <end position="639"/>
    </location>
</feature>
<organism evidence="8 9">
    <name type="scientific">Acrobeloides nanus</name>
    <dbReference type="NCBI Taxonomy" id="290746"/>
    <lineage>
        <taxon>Eukaryota</taxon>
        <taxon>Metazoa</taxon>
        <taxon>Ecdysozoa</taxon>
        <taxon>Nematoda</taxon>
        <taxon>Chromadorea</taxon>
        <taxon>Rhabditida</taxon>
        <taxon>Tylenchina</taxon>
        <taxon>Cephalobomorpha</taxon>
        <taxon>Cephaloboidea</taxon>
        <taxon>Cephalobidae</taxon>
        <taxon>Acrobeloides</taxon>
    </lineage>
</organism>
<feature type="domain" description="Major facilitator superfamily (MFS) profile" evidence="7">
    <location>
        <begin position="246"/>
        <end position="672"/>
    </location>
</feature>
<evidence type="ECO:0000256" key="3">
    <source>
        <dbReference type="ARBA" id="ARBA00022989"/>
    </source>
</evidence>
<dbReference type="GO" id="GO:0022857">
    <property type="term" value="F:transmembrane transporter activity"/>
    <property type="evidence" value="ECO:0007669"/>
    <property type="project" value="InterPro"/>
</dbReference>
<evidence type="ECO:0000256" key="6">
    <source>
        <dbReference type="SAM" id="Phobius"/>
    </source>
</evidence>
<keyword evidence="8" id="KW-1185">Reference proteome</keyword>
<dbReference type="AlphaFoldDB" id="A0A914DXC5"/>
<keyword evidence="4 6" id="KW-0472">Membrane</keyword>
<keyword evidence="2 6" id="KW-0812">Transmembrane</keyword>
<feature type="transmembrane region" description="Helical" evidence="6">
    <location>
        <begin position="323"/>
        <end position="341"/>
    </location>
</feature>
<dbReference type="PROSITE" id="PS50850">
    <property type="entry name" value="MFS"/>
    <property type="match status" value="1"/>
</dbReference>
<dbReference type="Pfam" id="PF00083">
    <property type="entry name" value="Sugar_tr"/>
    <property type="match status" value="1"/>
</dbReference>
<feature type="transmembrane region" description="Helical" evidence="6">
    <location>
        <begin position="529"/>
        <end position="553"/>
    </location>
</feature>
<dbReference type="InterPro" id="IPR020846">
    <property type="entry name" value="MFS_dom"/>
</dbReference>
<dbReference type="CDD" id="cd17317">
    <property type="entry name" value="MFS_SLC22"/>
    <property type="match status" value="1"/>
</dbReference>
<reference evidence="9" key="1">
    <citation type="submission" date="2022-11" db="UniProtKB">
        <authorList>
            <consortium name="WormBaseParasite"/>
        </authorList>
    </citation>
    <scope>IDENTIFICATION</scope>
</reference>
<evidence type="ECO:0000313" key="9">
    <source>
        <dbReference type="WBParaSite" id="ACRNAN_scaffold4656.g9002.t1"/>
    </source>
</evidence>
<dbReference type="InterPro" id="IPR005828">
    <property type="entry name" value="MFS_sugar_transport-like"/>
</dbReference>
<dbReference type="GO" id="GO:0016020">
    <property type="term" value="C:membrane"/>
    <property type="evidence" value="ECO:0007669"/>
    <property type="project" value="UniProtKB-SubCell"/>
</dbReference>
<dbReference type="Proteomes" id="UP000887540">
    <property type="component" value="Unplaced"/>
</dbReference>
<evidence type="ECO:0000259" key="7">
    <source>
        <dbReference type="PROSITE" id="PS50850"/>
    </source>
</evidence>
<comment type="subcellular location">
    <subcellularLocation>
        <location evidence="1">Membrane</location>
        <topology evidence="1">Multi-pass membrane protein</topology>
    </subcellularLocation>
</comment>